<keyword evidence="9" id="KW-0472">Membrane</keyword>
<evidence type="ECO:0000256" key="8">
    <source>
        <dbReference type="ARBA" id="ARBA00023242"/>
    </source>
</evidence>
<evidence type="ECO:0000256" key="9">
    <source>
        <dbReference type="SAM" id="Phobius"/>
    </source>
</evidence>
<keyword evidence="5" id="KW-1017">Isopeptide bond</keyword>
<dbReference type="SMART" id="SM00213">
    <property type="entry name" value="UBQ"/>
    <property type="match status" value="1"/>
</dbReference>
<dbReference type="InterPro" id="IPR050158">
    <property type="entry name" value="Ubiquitin_ubiquitin-like"/>
</dbReference>
<sequence length="126" mass="14782">MQIFVRTLTGKNITHDVEPTDTIQNLKTKIQEKETTIPVNQCYILDGKKLEDTRTLADDFHLFFVVLQKSAIELLFTDVCQNLFQPKINIIKIFVQSVLPYLVFYLIFNQVQYSLIIMIQTRSSFY</sequence>
<dbReference type="Gene3D" id="3.10.20.90">
    <property type="entry name" value="Phosphatidylinositol 3-kinase Catalytic Subunit, Chain A, domain 1"/>
    <property type="match status" value="1"/>
</dbReference>
<accession>A0AA86NNK3</accession>
<evidence type="ECO:0000256" key="5">
    <source>
        <dbReference type="ARBA" id="ARBA00022499"/>
    </source>
</evidence>
<dbReference type="AlphaFoldDB" id="A0AA86NNK3"/>
<evidence type="ECO:0000256" key="1">
    <source>
        <dbReference type="ARBA" id="ARBA00004123"/>
    </source>
</evidence>
<keyword evidence="9" id="KW-0812">Transmembrane</keyword>
<dbReference type="InterPro" id="IPR000626">
    <property type="entry name" value="Ubiquitin-like_dom"/>
</dbReference>
<evidence type="ECO:0000313" key="12">
    <source>
        <dbReference type="EMBL" id="CAL6056648.1"/>
    </source>
</evidence>
<dbReference type="SUPFAM" id="SSF54236">
    <property type="entry name" value="Ubiquitin-like"/>
    <property type="match status" value="1"/>
</dbReference>
<reference evidence="11" key="1">
    <citation type="submission" date="2023-06" db="EMBL/GenBank/DDBJ databases">
        <authorList>
            <person name="Kurt Z."/>
        </authorList>
    </citation>
    <scope>NUCLEOTIDE SEQUENCE</scope>
</reference>
<evidence type="ECO:0000256" key="6">
    <source>
        <dbReference type="ARBA" id="ARBA00022737"/>
    </source>
</evidence>
<dbReference type="GO" id="GO:0005634">
    <property type="term" value="C:nucleus"/>
    <property type="evidence" value="ECO:0007669"/>
    <property type="project" value="UniProtKB-SubCell"/>
</dbReference>
<feature type="transmembrane region" description="Helical" evidence="9">
    <location>
        <begin position="98"/>
        <end position="119"/>
    </location>
</feature>
<comment type="caution">
    <text evidence="11">The sequence shown here is derived from an EMBL/GenBank/DDBJ whole genome shotgun (WGS) entry which is preliminary data.</text>
</comment>
<dbReference type="Proteomes" id="UP001642409">
    <property type="component" value="Unassembled WGS sequence"/>
</dbReference>
<keyword evidence="4" id="KW-0963">Cytoplasm</keyword>
<name>A0AA86NNK3_9EUKA</name>
<evidence type="ECO:0000256" key="4">
    <source>
        <dbReference type="ARBA" id="ARBA00022490"/>
    </source>
</evidence>
<keyword evidence="7" id="KW-0832">Ubl conjugation</keyword>
<keyword evidence="13" id="KW-1185">Reference proteome</keyword>
<comment type="similarity">
    <text evidence="3">Belongs to the ubiquitin family.</text>
</comment>
<gene>
    <name evidence="11" type="ORF">HINF_LOCUS10393</name>
    <name evidence="12" type="ORF">HINF_LOCUS47129</name>
</gene>
<dbReference type="EMBL" id="CATOUU010000260">
    <property type="protein sequence ID" value="CAI9922748.1"/>
    <property type="molecule type" value="Genomic_DNA"/>
</dbReference>
<keyword evidence="8" id="KW-0539">Nucleus</keyword>
<keyword evidence="9" id="KW-1133">Transmembrane helix</keyword>
<evidence type="ECO:0000256" key="3">
    <source>
        <dbReference type="ARBA" id="ARBA00008430"/>
    </source>
</evidence>
<comment type="subcellular location">
    <subcellularLocation>
        <location evidence="2">Cytoplasm</location>
    </subcellularLocation>
    <subcellularLocation>
        <location evidence="1">Nucleus</location>
    </subcellularLocation>
</comment>
<dbReference type="InterPro" id="IPR019956">
    <property type="entry name" value="Ubiquitin_dom"/>
</dbReference>
<evidence type="ECO:0000259" key="10">
    <source>
        <dbReference type="PROSITE" id="PS50053"/>
    </source>
</evidence>
<dbReference type="EMBL" id="CAXDID020000210">
    <property type="protein sequence ID" value="CAL6056648.1"/>
    <property type="molecule type" value="Genomic_DNA"/>
</dbReference>
<dbReference type="Pfam" id="PF00240">
    <property type="entry name" value="ubiquitin"/>
    <property type="match status" value="1"/>
</dbReference>
<evidence type="ECO:0000313" key="13">
    <source>
        <dbReference type="Proteomes" id="UP001642409"/>
    </source>
</evidence>
<dbReference type="PANTHER" id="PTHR10666">
    <property type="entry name" value="UBIQUITIN"/>
    <property type="match status" value="1"/>
</dbReference>
<feature type="domain" description="Ubiquitin-like" evidence="10">
    <location>
        <begin position="1"/>
        <end position="58"/>
    </location>
</feature>
<dbReference type="PRINTS" id="PR00348">
    <property type="entry name" value="UBIQUITIN"/>
</dbReference>
<keyword evidence="6" id="KW-0677">Repeat</keyword>
<proteinExistence type="inferred from homology"/>
<protein>
    <submittedName>
        <fullName evidence="11">Ubiquitin</fullName>
    </submittedName>
</protein>
<dbReference type="GO" id="GO:0005737">
    <property type="term" value="C:cytoplasm"/>
    <property type="evidence" value="ECO:0007669"/>
    <property type="project" value="UniProtKB-SubCell"/>
</dbReference>
<evidence type="ECO:0000256" key="7">
    <source>
        <dbReference type="ARBA" id="ARBA00022843"/>
    </source>
</evidence>
<dbReference type="FunFam" id="3.10.20.90:FF:000469">
    <property type="entry name" value="Polyubiquitin-C"/>
    <property type="match status" value="1"/>
</dbReference>
<evidence type="ECO:0000256" key="2">
    <source>
        <dbReference type="ARBA" id="ARBA00004496"/>
    </source>
</evidence>
<organism evidence="11">
    <name type="scientific">Hexamita inflata</name>
    <dbReference type="NCBI Taxonomy" id="28002"/>
    <lineage>
        <taxon>Eukaryota</taxon>
        <taxon>Metamonada</taxon>
        <taxon>Diplomonadida</taxon>
        <taxon>Hexamitidae</taxon>
        <taxon>Hexamitinae</taxon>
        <taxon>Hexamita</taxon>
    </lineage>
</organism>
<dbReference type="PROSITE" id="PS50053">
    <property type="entry name" value="UBIQUITIN_2"/>
    <property type="match status" value="1"/>
</dbReference>
<dbReference type="InterPro" id="IPR029071">
    <property type="entry name" value="Ubiquitin-like_domsf"/>
</dbReference>
<reference evidence="12 13" key="2">
    <citation type="submission" date="2024-07" db="EMBL/GenBank/DDBJ databases">
        <authorList>
            <person name="Akdeniz Z."/>
        </authorList>
    </citation>
    <scope>NUCLEOTIDE SEQUENCE [LARGE SCALE GENOMIC DNA]</scope>
</reference>
<evidence type="ECO:0000313" key="11">
    <source>
        <dbReference type="EMBL" id="CAI9922748.1"/>
    </source>
</evidence>